<feature type="transmembrane region" description="Helical" evidence="2">
    <location>
        <begin position="67"/>
        <end position="88"/>
    </location>
</feature>
<dbReference type="SUPFAM" id="SSF54001">
    <property type="entry name" value="Cysteine proteinases"/>
    <property type="match status" value="1"/>
</dbReference>
<organism evidence="4 5">
    <name type="scientific">Microbacterium rhizosphaerae</name>
    <dbReference type="NCBI Taxonomy" id="1678237"/>
    <lineage>
        <taxon>Bacteria</taxon>
        <taxon>Bacillati</taxon>
        <taxon>Actinomycetota</taxon>
        <taxon>Actinomycetes</taxon>
        <taxon>Micrococcales</taxon>
        <taxon>Microbacteriaceae</taxon>
        <taxon>Microbacterium</taxon>
    </lineage>
</organism>
<dbReference type="Gene3D" id="3.10.620.30">
    <property type="match status" value="1"/>
</dbReference>
<dbReference type="InterPro" id="IPR052901">
    <property type="entry name" value="Bact_TGase-like"/>
</dbReference>
<dbReference type="PANTHER" id="PTHR42736:SF1">
    <property type="entry name" value="PROTEIN-GLUTAMINE GAMMA-GLUTAMYLTRANSFERASE"/>
    <property type="match status" value="1"/>
</dbReference>
<evidence type="ECO:0000313" key="5">
    <source>
        <dbReference type="Proteomes" id="UP001323798"/>
    </source>
</evidence>
<dbReference type="RefSeq" id="WP_320943246.1">
    <property type="nucleotide sequence ID" value="NZ_BAABEU010000011.1"/>
</dbReference>
<dbReference type="InterPro" id="IPR002931">
    <property type="entry name" value="Transglutaminase-like"/>
</dbReference>
<feature type="transmembrane region" description="Helical" evidence="2">
    <location>
        <begin position="242"/>
        <end position="264"/>
    </location>
</feature>
<feature type="domain" description="Transglutaminase-like" evidence="3">
    <location>
        <begin position="559"/>
        <end position="627"/>
    </location>
</feature>
<keyword evidence="5" id="KW-1185">Reference proteome</keyword>
<gene>
    <name evidence="4" type="ORF">SM116_04370</name>
</gene>
<feature type="transmembrane region" description="Helical" evidence="2">
    <location>
        <begin position="12"/>
        <end position="36"/>
    </location>
</feature>
<sequence>MRPDFSGLRTRIVAAGSLYVVVMAALAVFAAAPIYGVPVAPAYLRLAVTAVAAAFLLAAASRIWRWGGWLVVLVAALVLLVLSVALAVPLTPTPPGAVDALRQTASGLVTGWKDLLTVDLPVGTYRNLLVPALAVLFIGTLSALLLAWRRDARSTWAAAPAIAMSGFGLLFGSSVASDALRIGALVVPAPRELAVGAIALVGSVAWLSWRTREQRREALLRVADASGIRVARKASGAHARRTALAAGMLAVAVIAGIATTPLVAQGRTRDVLRTATGPEEAIRTAVSPLAAYRASFGDAAFTSPLFSVQRVRGPVPDRMRLATLTSYDGAQYRVDGGDGLFTRVPDGRAPDPGTSSTVRIRVAGLRGIWLPTFGSLARMDFRGMDAAALDDAFYYDGSTDAAVDTAGLRDGASYDVSATVAPHRSLAALQPSGARPDVDLPQSLADWIAAQHVARDGGGLQTLIQRLRARGYLSHALAVSDGGAAWERPLGDAYVFQPSAAGHSLARMDELFRSLVERSNAVGQVTPTADTPSDSASLPTPSPLAADASIGASGSAGLVAAVGDDEQFAVAAALVAQALGFPSRVVVGVRLTGSDLPACGGGVCTGGDLAAWTEVGDRDGSWVAVDATPQHENGLDPTTTRERDPENATEVRPQTAHEVVPPDPVHQDAANAESRAADGIDLEPLWAGLRIAGAAALALALLAAPFLGIVGLKTVRRRRRRQAASPRRRFAAGWDEFVDTAVDYGMPRPGVRTRTELASAYATSGAAGLAMDADRATFSEAEPSDADAQAFWAIVEAERRALGEGRTVRRRLRAAVSLSSFASDRRGDDADRRRPTT</sequence>
<keyword evidence="2" id="KW-1133">Transmembrane helix</keyword>
<feature type="transmembrane region" description="Helical" evidence="2">
    <location>
        <begin position="155"/>
        <end position="173"/>
    </location>
</feature>
<feature type="transmembrane region" description="Helical" evidence="2">
    <location>
        <begin position="691"/>
        <end position="712"/>
    </location>
</feature>
<feature type="region of interest" description="Disordered" evidence="1">
    <location>
        <begin position="628"/>
        <end position="672"/>
    </location>
</feature>
<evidence type="ECO:0000313" key="4">
    <source>
        <dbReference type="EMBL" id="WPR90534.1"/>
    </source>
</evidence>
<evidence type="ECO:0000256" key="1">
    <source>
        <dbReference type="SAM" id="MobiDB-lite"/>
    </source>
</evidence>
<dbReference type="Pfam" id="PF01841">
    <property type="entry name" value="Transglut_core"/>
    <property type="match status" value="1"/>
</dbReference>
<feature type="transmembrane region" description="Helical" evidence="2">
    <location>
        <begin position="128"/>
        <end position="148"/>
    </location>
</feature>
<protein>
    <submittedName>
        <fullName evidence="4">Transglutaminase domain-containing protein</fullName>
    </submittedName>
</protein>
<dbReference type="EMBL" id="CP139368">
    <property type="protein sequence ID" value="WPR90534.1"/>
    <property type="molecule type" value="Genomic_DNA"/>
</dbReference>
<reference evidence="4 5" key="1">
    <citation type="submission" date="2023-11" db="EMBL/GenBank/DDBJ databases">
        <title>Genome sequence of Microbacterium rhizosphaerae KACC 19337.</title>
        <authorList>
            <person name="Choi H."/>
            <person name="Kim S."/>
            <person name="Kim Y."/>
            <person name="Kwon S.-W."/>
            <person name="Heo J."/>
        </authorList>
    </citation>
    <scope>NUCLEOTIDE SEQUENCE [LARGE SCALE GENOMIC DNA]</scope>
    <source>
        <strain evidence="4 5">KACC 19337</strain>
    </source>
</reference>
<dbReference type="Proteomes" id="UP001323798">
    <property type="component" value="Chromosome"/>
</dbReference>
<name>A0ABZ0SNJ4_9MICO</name>
<proteinExistence type="predicted"/>
<dbReference type="PANTHER" id="PTHR42736">
    <property type="entry name" value="PROTEIN-GLUTAMINE GAMMA-GLUTAMYLTRANSFERASE"/>
    <property type="match status" value="1"/>
</dbReference>
<feature type="transmembrane region" description="Helical" evidence="2">
    <location>
        <begin position="193"/>
        <end position="209"/>
    </location>
</feature>
<accession>A0ABZ0SNJ4</accession>
<feature type="transmembrane region" description="Helical" evidence="2">
    <location>
        <begin position="42"/>
        <end position="60"/>
    </location>
</feature>
<dbReference type="InterPro" id="IPR038765">
    <property type="entry name" value="Papain-like_cys_pep_sf"/>
</dbReference>
<evidence type="ECO:0000256" key="2">
    <source>
        <dbReference type="SAM" id="Phobius"/>
    </source>
</evidence>
<keyword evidence="2" id="KW-0812">Transmembrane</keyword>
<evidence type="ECO:0000259" key="3">
    <source>
        <dbReference type="Pfam" id="PF01841"/>
    </source>
</evidence>
<keyword evidence="2" id="KW-0472">Membrane</keyword>